<evidence type="ECO:0000256" key="4">
    <source>
        <dbReference type="ARBA" id="ARBA00022737"/>
    </source>
</evidence>
<evidence type="ECO:0000313" key="15">
    <source>
        <dbReference type="Proteomes" id="UP001627154"/>
    </source>
</evidence>
<dbReference type="PROSITE" id="PS00028">
    <property type="entry name" value="ZINC_FINGER_C2H2_1"/>
    <property type="match status" value="3"/>
</dbReference>
<dbReference type="PANTHER" id="PTHR16515:SF66">
    <property type="entry name" value="C2H2-TYPE DOMAIN-CONTAINING PROTEIN"/>
    <property type="match status" value="1"/>
</dbReference>
<dbReference type="PANTHER" id="PTHR16515">
    <property type="entry name" value="PR DOMAIN ZINC FINGER PROTEIN"/>
    <property type="match status" value="1"/>
</dbReference>
<keyword evidence="8" id="KW-0238">DNA-binding</keyword>
<feature type="compositionally biased region" description="Low complexity" evidence="12">
    <location>
        <begin position="17"/>
        <end position="38"/>
    </location>
</feature>
<reference evidence="14 15" key="1">
    <citation type="journal article" date="2024" name="bioRxiv">
        <title>A reference genome for Trichogramma kaykai: A tiny desert-dwelling parasitoid wasp with competing sex-ratio distorters.</title>
        <authorList>
            <person name="Culotta J."/>
            <person name="Lindsey A.R."/>
        </authorList>
    </citation>
    <scope>NUCLEOTIDE SEQUENCE [LARGE SCALE GENOMIC DNA]</scope>
    <source>
        <strain evidence="14 15">KSX58</strain>
    </source>
</reference>
<dbReference type="SUPFAM" id="SSF57667">
    <property type="entry name" value="beta-beta-alpha zinc fingers"/>
    <property type="match status" value="2"/>
</dbReference>
<evidence type="ECO:0000256" key="6">
    <source>
        <dbReference type="ARBA" id="ARBA00022833"/>
    </source>
</evidence>
<organism evidence="14 15">
    <name type="scientific">Trichogramma kaykai</name>
    <dbReference type="NCBI Taxonomy" id="54128"/>
    <lineage>
        <taxon>Eukaryota</taxon>
        <taxon>Metazoa</taxon>
        <taxon>Ecdysozoa</taxon>
        <taxon>Arthropoda</taxon>
        <taxon>Hexapoda</taxon>
        <taxon>Insecta</taxon>
        <taxon>Pterygota</taxon>
        <taxon>Neoptera</taxon>
        <taxon>Endopterygota</taxon>
        <taxon>Hymenoptera</taxon>
        <taxon>Apocrita</taxon>
        <taxon>Proctotrupomorpha</taxon>
        <taxon>Chalcidoidea</taxon>
        <taxon>Trichogrammatidae</taxon>
        <taxon>Trichogramma</taxon>
    </lineage>
</organism>
<feature type="compositionally biased region" description="Low complexity" evidence="12">
    <location>
        <begin position="95"/>
        <end position="118"/>
    </location>
</feature>
<comment type="subcellular location">
    <subcellularLocation>
        <location evidence="1">Nucleus</location>
    </subcellularLocation>
</comment>
<dbReference type="EMBL" id="JBJJXI010000051">
    <property type="protein sequence ID" value="KAL3400266.1"/>
    <property type="molecule type" value="Genomic_DNA"/>
</dbReference>
<dbReference type="InterPro" id="IPR050331">
    <property type="entry name" value="Zinc_finger"/>
</dbReference>
<dbReference type="AlphaFoldDB" id="A0ABD2X4I2"/>
<evidence type="ECO:0000256" key="8">
    <source>
        <dbReference type="ARBA" id="ARBA00023125"/>
    </source>
</evidence>
<comment type="similarity">
    <text evidence="2">Belongs to the krueppel C2H2-type zinc-finger protein family.</text>
</comment>
<feature type="region of interest" description="Disordered" evidence="12">
    <location>
        <begin position="80"/>
        <end position="118"/>
    </location>
</feature>
<keyword evidence="5 11" id="KW-0863">Zinc-finger</keyword>
<evidence type="ECO:0000256" key="1">
    <source>
        <dbReference type="ARBA" id="ARBA00004123"/>
    </source>
</evidence>
<evidence type="ECO:0000256" key="10">
    <source>
        <dbReference type="ARBA" id="ARBA00023242"/>
    </source>
</evidence>
<keyword evidence="9" id="KW-0804">Transcription</keyword>
<sequence length="863" mass="96986">MSNNKNTSGSRGGGGNSNNNNNNNNNDSSGAAGAQAAAATGSRQAANFNFDRDDMGHNGAMLDMLAEVASQTLHCEKKLSEIDSKKANSKKNKNQKSQPTNQKSPKIQKVQKNQKSQIKQSSTYTVTQLLSMPATQLVKLFTVFSSDELRKLYSYSCALVPGCGENFTSFASEERANVSIKSHLADHLKFLQNNAETYSTFTATAVNDAMIKVKPTPIRKVEKKVKVQPLKKPLKETLNKENKDIKTTKTANQVRKILPKQVNLKEVENNTEEEKVVEQHEVIIPEVKKEISEIKVLGDHSYFETIRQENIIEEPTTITEVPVNSSSNENIMLMVVETNGVSAKDSSDTIENLPSPMNAEDNQQQVQEDMTLWKDEPVNAKAPDSFMPAKPKGKAKFIGTSKEEREMALILIEKIRKKGNPTGNNLQCRICDPPRSFTAPTTLVSHYRSHAGIKPYECRICKAVFTRRHSLKYHMLIHQNQTRFTCADCGKKFRHPSHFREHRRRHTGEAPFGCEDCGQRFKTRNTYKRHLKTRHGKVLTITGELLHLSEEDSKKVKTKNRRKKQSNIDNIINETATATESIIDSLQNDNYTWEDQQACNSIIDNNVDQCIDNTIWMYEENPVQEENFTEIQDKSPNMKTDINETEIEGNFDSNELVIAQTGSDGMLHFQNYNCAQNRVYADGNTIQFSCEDSICTDMTENVKSFENQGETIVEYQESVDNFNEAIDQPIFTPKEEPVDSLFVLENEEVITETIEDSEMKELISTTESNEEKEATPTETTSEEQTVKIIPCQVKVSDNGGATTLQFLKNSKILGIKGQSINLIQNGKHQTYLLLASNDNNILEFDNSVIGGSKSLPVIPVPAE</sequence>
<feature type="domain" description="C2H2-type" evidence="13">
    <location>
        <begin position="512"/>
        <end position="535"/>
    </location>
</feature>
<dbReference type="FunFam" id="3.30.160.60:FF:001370">
    <property type="entry name" value="Zinc finger protein"/>
    <property type="match status" value="1"/>
</dbReference>
<keyword evidence="7" id="KW-0805">Transcription regulation</keyword>
<dbReference type="GO" id="GO:0003690">
    <property type="term" value="F:double-stranded DNA binding"/>
    <property type="evidence" value="ECO:0007669"/>
    <property type="project" value="UniProtKB-ARBA"/>
</dbReference>
<keyword evidence="3" id="KW-0479">Metal-binding</keyword>
<dbReference type="Pfam" id="PF00096">
    <property type="entry name" value="zf-C2H2"/>
    <property type="match status" value="3"/>
</dbReference>
<keyword evidence="6" id="KW-0862">Zinc</keyword>
<evidence type="ECO:0000256" key="3">
    <source>
        <dbReference type="ARBA" id="ARBA00022723"/>
    </source>
</evidence>
<keyword evidence="4" id="KW-0677">Repeat</keyword>
<protein>
    <recommendedName>
        <fullName evidence="13">C2H2-type domain-containing protein</fullName>
    </recommendedName>
</protein>
<gene>
    <name evidence="14" type="ORF">TKK_006149</name>
</gene>
<dbReference type="FunFam" id="3.30.160.60:FF:002529">
    <property type="entry name" value="B-cell CLL/lymphoma 6 member B protein"/>
    <property type="match status" value="1"/>
</dbReference>
<evidence type="ECO:0000256" key="2">
    <source>
        <dbReference type="ARBA" id="ARBA00006991"/>
    </source>
</evidence>
<feature type="domain" description="C2H2-type" evidence="13">
    <location>
        <begin position="484"/>
        <end position="511"/>
    </location>
</feature>
<comment type="caution">
    <text evidence="14">The sequence shown here is derived from an EMBL/GenBank/DDBJ whole genome shotgun (WGS) entry which is preliminary data.</text>
</comment>
<proteinExistence type="inferred from homology"/>
<feature type="domain" description="C2H2-type" evidence="13">
    <location>
        <begin position="456"/>
        <end position="483"/>
    </location>
</feature>
<evidence type="ECO:0000259" key="13">
    <source>
        <dbReference type="PROSITE" id="PS50157"/>
    </source>
</evidence>
<keyword evidence="10" id="KW-0539">Nucleus</keyword>
<evidence type="ECO:0000256" key="9">
    <source>
        <dbReference type="ARBA" id="ARBA00023163"/>
    </source>
</evidence>
<dbReference type="PROSITE" id="PS50157">
    <property type="entry name" value="ZINC_FINGER_C2H2_2"/>
    <property type="match status" value="4"/>
</dbReference>
<dbReference type="GO" id="GO:0005634">
    <property type="term" value="C:nucleus"/>
    <property type="evidence" value="ECO:0007669"/>
    <property type="project" value="UniProtKB-SubCell"/>
</dbReference>
<name>A0ABD2X4I2_9HYME</name>
<evidence type="ECO:0000313" key="14">
    <source>
        <dbReference type="EMBL" id="KAL3400266.1"/>
    </source>
</evidence>
<dbReference type="GO" id="GO:0008270">
    <property type="term" value="F:zinc ion binding"/>
    <property type="evidence" value="ECO:0007669"/>
    <property type="project" value="UniProtKB-KW"/>
</dbReference>
<dbReference type="Proteomes" id="UP001627154">
    <property type="component" value="Unassembled WGS sequence"/>
</dbReference>
<dbReference type="Gene3D" id="3.30.160.60">
    <property type="entry name" value="Classic Zinc Finger"/>
    <property type="match status" value="3"/>
</dbReference>
<feature type="domain" description="C2H2-type" evidence="13">
    <location>
        <begin position="426"/>
        <end position="455"/>
    </location>
</feature>
<dbReference type="InterPro" id="IPR036236">
    <property type="entry name" value="Znf_C2H2_sf"/>
</dbReference>
<accession>A0ABD2X4I2</accession>
<evidence type="ECO:0000256" key="7">
    <source>
        <dbReference type="ARBA" id="ARBA00023015"/>
    </source>
</evidence>
<evidence type="ECO:0000256" key="11">
    <source>
        <dbReference type="PROSITE-ProRule" id="PRU00042"/>
    </source>
</evidence>
<evidence type="ECO:0000256" key="12">
    <source>
        <dbReference type="SAM" id="MobiDB-lite"/>
    </source>
</evidence>
<feature type="region of interest" description="Disordered" evidence="12">
    <location>
        <begin position="1"/>
        <end position="38"/>
    </location>
</feature>
<evidence type="ECO:0000256" key="5">
    <source>
        <dbReference type="ARBA" id="ARBA00022771"/>
    </source>
</evidence>
<feature type="region of interest" description="Disordered" evidence="12">
    <location>
        <begin position="761"/>
        <end position="784"/>
    </location>
</feature>
<dbReference type="SMART" id="SM00355">
    <property type="entry name" value="ZnF_C2H2"/>
    <property type="match status" value="4"/>
</dbReference>
<keyword evidence="15" id="KW-1185">Reference proteome</keyword>
<dbReference type="InterPro" id="IPR013087">
    <property type="entry name" value="Znf_C2H2_type"/>
</dbReference>